<feature type="region of interest" description="Disordered" evidence="1">
    <location>
        <begin position="33"/>
        <end position="52"/>
    </location>
</feature>
<evidence type="ECO:0000313" key="2">
    <source>
        <dbReference type="EMBL" id="OWK50243.1"/>
    </source>
</evidence>
<dbReference type="EMBL" id="MUZQ01000585">
    <property type="protein sequence ID" value="OWK50243.1"/>
    <property type="molecule type" value="Genomic_DNA"/>
</dbReference>
<proteinExistence type="predicted"/>
<accession>A0A218U965</accession>
<keyword evidence="3" id="KW-1185">Reference proteome</keyword>
<sequence length="538" mass="59048">MRNLDWENGQRVCLGASRRGVGPDYIKVNTSKDGTETEVAPTSNLCYPDGPKGSQQTDIRNLDWMDPRPKLSPPQTCGALIDPREPYKLTSGTWTDPREPDKLTSATWTGKMAKVCAQGSLALGWHLIAKNPYIEGWTPGKILPTSYLCCPDSPKGVGPGPGLGPDCKKSIHRRMDLRRNVVPTSNLCCHDRPKGTLQTDISNLDWVKGQRMCPGAPALGWNLTAKKIVISKDGPQTEVAPTSKFCCPERPKGAIETDNRNLNCHVFFPGENGQSMFLGASGRGLGPDCINVNTFKDGAQTEVVPTSNLENGQRMCLGASGRGVVHDCIKVSTSKDGTETEVVPTSNLCCPDRPKEALQTDIRNLYWENDQSMCPGALALGWDLTAKSQYIEEWTPDRSCPHIRLVLPRQSEGSPKTDNRNLDWENGQRMCLGASGRGVEPDCINVNTSKDGTETEVVPTSNLCCPGRPKETLQTDIRNLDWENDQSMCPGALALCWDLTAKSQYIEEWTPDRSCPPIKLVLPRQSEGSPKTDNRNLD</sequence>
<gene>
    <name evidence="2" type="ORF">RLOC_00008093</name>
</gene>
<evidence type="ECO:0000313" key="3">
    <source>
        <dbReference type="Proteomes" id="UP000197619"/>
    </source>
</evidence>
<reference evidence="2 3" key="1">
    <citation type="submission" date="2017-05" db="EMBL/GenBank/DDBJ databases">
        <title>Genome of assembly of the Bengalese finch, Lonchura striata domestica.</title>
        <authorList>
            <person name="Colquitt B.M."/>
            <person name="Brainard M.S."/>
        </authorList>
    </citation>
    <scope>NUCLEOTIDE SEQUENCE [LARGE SCALE GENOMIC DNA]</scope>
    <source>
        <strain evidence="2">White83orange57</strain>
    </source>
</reference>
<evidence type="ECO:0000256" key="1">
    <source>
        <dbReference type="SAM" id="MobiDB-lite"/>
    </source>
</evidence>
<name>A0A218U965_9PASE</name>
<dbReference type="Proteomes" id="UP000197619">
    <property type="component" value="Unassembled WGS sequence"/>
</dbReference>
<protein>
    <submittedName>
        <fullName evidence="2">Uncharacterized protein</fullName>
    </submittedName>
</protein>
<organism evidence="2 3">
    <name type="scientific">Lonchura striata</name>
    <name type="common">white-rumped munia</name>
    <dbReference type="NCBI Taxonomy" id="40157"/>
    <lineage>
        <taxon>Eukaryota</taxon>
        <taxon>Metazoa</taxon>
        <taxon>Chordata</taxon>
        <taxon>Craniata</taxon>
        <taxon>Vertebrata</taxon>
        <taxon>Euteleostomi</taxon>
        <taxon>Archelosauria</taxon>
        <taxon>Archosauria</taxon>
        <taxon>Dinosauria</taxon>
        <taxon>Saurischia</taxon>
        <taxon>Theropoda</taxon>
        <taxon>Coelurosauria</taxon>
        <taxon>Aves</taxon>
        <taxon>Neognathae</taxon>
        <taxon>Neoaves</taxon>
        <taxon>Telluraves</taxon>
        <taxon>Australaves</taxon>
        <taxon>Passeriformes</taxon>
        <taxon>Passeroidea</taxon>
        <taxon>Estrildidae</taxon>
        <taxon>Estrildinae</taxon>
        <taxon>Lonchura</taxon>
    </lineage>
</organism>
<comment type="caution">
    <text evidence="2">The sequence shown here is derived from an EMBL/GenBank/DDBJ whole genome shotgun (WGS) entry which is preliminary data.</text>
</comment>
<dbReference type="AlphaFoldDB" id="A0A218U965"/>